<dbReference type="PANTHER" id="PTHR43675:SF8">
    <property type="entry name" value="ARSENITE METHYLTRANSFERASE"/>
    <property type="match status" value="1"/>
</dbReference>
<gene>
    <name evidence="10" type="primary">arsM</name>
    <name evidence="10" type="ORF">ENS19_07065</name>
</gene>
<protein>
    <recommendedName>
        <fullName evidence="5">Arsenite methyltransferase</fullName>
        <ecNumber evidence="4">2.1.1.137</ecNumber>
    </recommendedName>
</protein>
<dbReference type="EMBL" id="DSTX01000011">
    <property type="protein sequence ID" value="HFK21014.1"/>
    <property type="molecule type" value="Genomic_DNA"/>
</dbReference>
<accession>A0A7C3IY40</accession>
<dbReference type="PANTHER" id="PTHR43675">
    <property type="entry name" value="ARSENITE METHYLTRANSFERASE"/>
    <property type="match status" value="1"/>
</dbReference>
<comment type="caution">
    <text evidence="10">The sequence shown here is derived from an EMBL/GenBank/DDBJ whole genome shotgun (WGS) entry which is preliminary data.</text>
</comment>
<organism evidence="10">
    <name type="scientific">Candidatus Methanomethylicus mesodigestus</name>
    <dbReference type="NCBI Taxonomy" id="1867258"/>
    <lineage>
        <taxon>Archaea</taxon>
        <taxon>Thermoproteota</taxon>
        <taxon>Methanosuratincolia</taxon>
        <taxon>Candidatus Methanomethylicales</taxon>
        <taxon>Candidatus Methanomethylicaceae</taxon>
        <taxon>Candidatus Methanomethylicus</taxon>
    </lineage>
</organism>
<evidence type="ECO:0000256" key="3">
    <source>
        <dbReference type="ARBA" id="ARBA00034487"/>
    </source>
</evidence>
<dbReference type="InterPro" id="IPR025714">
    <property type="entry name" value="Methyltranfer_dom"/>
</dbReference>
<dbReference type="InterPro" id="IPR026669">
    <property type="entry name" value="Arsenite_MeTrfase-like"/>
</dbReference>
<evidence type="ECO:0000313" key="10">
    <source>
        <dbReference type="EMBL" id="HFK21014.1"/>
    </source>
</evidence>
<evidence type="ECO:0000259" key="9">
    <source>
        <dbReference type="Pfam" id="PF13847"/>
    </source>
</evidence>
<dbReference type="InterPro" id="IPR029063">
    <property type="entry name" value="SAM-dependent_MTases_sf"/>
</dbReference>
<keyword evidence="10" id="KW-0489">Methyltransferase</keyword>
<reference evidence="10" key="1">
    <citation type="journal article" date="2020" name="mSystems">
        <title>Genome- and Community-Level Interaction Insights into Carbon Utilization and Element Cycling Functions of Hydrothermarchaeota in Hydrothermal Sediment.</title>
        <authorList>
            <person name="Zhou Z."/>
            <person name="Liu Y."/>
            <person name="Xu W."/>
            <person name="Pan J."/>
            <person name="Luo Z.H."/>
            <person name="Li M."/>
        </authorList>
    </citation>
    <scope>NUCLEOTIDE SEQUENCE [LARGE SCALE GENOMIC DNA]</scope>
    <source>
        <strain evidence="10">SpSt-468</strain>
    </source>
</reference>
<keyword evidence="1 10" id="KW-0808">Transferase</keyword>
<evidence type="ECO:0000256" key="4">
    <source>
        <dbReference type="ARBA" id="ARBA00034521"/>
    </source>
</evidence>
<dbReference type="GO" id="GO:0032259">
    <property type="term" value="P:methylation"/>
    <property type="evidence" value="ECO:0007669"/>
    <property type="project" value="UniProtKB-KW"/>
</dbReference>
<sequence>MGKHEVRKIVREGYGKVAKEKTNCCSSGCGCSVEDGSTHGSFYSEEDRGSAPKDANLGLGCGNPVGIASLSQGETVLDLGSGGGFDCFLASRRVGKEGKVIGVDMTPEMLEIARQNALKGGYTNVEFRLGEIENLPVADLAVDAVISNCVINLSPEKDRVFREAYRVLKHGGRLIVSDIMLEGNLPPSIRSSSSAYIACIGGALTKEEYLSKIESAGFKDIEIVSENEINVDGIPEDQLGVTADRGDSAGKTRPQALSVTIRAFK</sequence>
<evidence type="ECO:0000256" key="6">
    <source>
        <dbReference type="ARBA" id="ARBA00047941"/>
    </source>
</evidence>
<dbReference type="GO" id="GO:0030791">
    <property type="term" value="F:arsenite methyltransferase activity"/>
    <property type="evidence" value="ECO:0007669"/>
    <property type="project" value="UniProtKB-EC"/>
</dbReference>
<dbReference type="NCBIfam" id="NF008823">
    <property type="entry name" value="PRK11873.1"/>
    <property type="match status" value="1"/>
</dbReference>
<comment type="catalytic activity">
    <reaction evidence="7">
        <text>arsenic triglutathione + 2 [thioredoxin]-dithiol + 2 S-adenosyl-L-methionine + H2O = dimethylarsinous acid + 2 [thioredoxin]-disulfide + 3 glutathione + 2 S-adenosyl-L-homocysteine + 2 H(+)</text>
        <dbReference type="Rhea" id="RHEA:69464"/>
        <dbReference type="Rhea" id="RHEA-COMP:10698"/>
        <dbReference type="Rhea" id="RHEA-COMP:10700"/>
        <dbReference type="ChEBI" id="CHEBI:15377"/>
        <dbReference type="ChEBI" id="CHEBI:15378"/>
        <dbReference type="ChEBI" id="CHEBI:23808"/>
        <dbReference type="ChEBI" id="CHEBI:29950"/>
        <dbReference type="ChEBI" id="CHEBI:50058"/>
        <dbReference type="ChEBI" id="CHEBI:57856"/>
        <dbReference type="ChEBI" id="CHEBI:57925"/>
        <dbReference type="ChEBI" id="CHEBI:59789"/>
        <dbReference type="ChEBI" id="CHEBI:183640"/>
        <dbReference type="EC" id="2.1.1.137"/>
    </reaction>
</comment>
<dbReference type="Pfam" id="PF13847">
    <property type="entry name" value="Methyltransf_31"/>
    <property type="match status" value="1"/>
</dbReference>
<dbReference type="Gene3D" id="3.40.50.150">
    <property type="entry name" value="Vaccinia Virus protein VP39"/>
    <property type="match status" value="1"/>
</dbReference>
<evidence type="ECO:0000256" key="8">
    <source>
        <dbReference type="ARBA" id="ARBA00048428"/>
    </source>
</evidence>
<evidence type="ECO:0000256" key="5">
    <source>
        <dbReference type="ARBA" id="ARBA00034545"/>
    </source>
</evidence>
<dbReference type="AlphaFoldDB" id="A0A7C3IY40"/>
<feature type="domain" description="Methyltransferase" evidence="9">
    <location>
        <begin position="71"/>
        <end position="217"/>
    </location>
</feature>
<evidence type="ECO:0000256" key="1">
    <source>
        <dbReference type="ARBA" id="ARBA00022679"/>
    </source>
</evidence>
<comment type="catalytic activity">
    <reaction evidence="6">
        <text>arsenic triglutathione + [thioredoxin]-dithiol + S-adenosyl-L-methionine + 2 H2O = methylarsonous acid + [thioredoxin]-disulfide + 3 glutathione + S-adenosyl-L-homocysteine + H(+)</text>
        <dbReference type="Rhea" id="RHEA:69460"/>
        <dbReference type="Rhea" id="RHEA-COMP:10698"/>
        <dbReference type="Rhea" id="RHEA-COMP:10700"/>
        <dbReference type="ChEBI" id="CHEBI:15377"/>
        <dbReference type="ChEBI" id="CHEBI:15378"/>
        <dbReference type="ChEBI" id="CHEBI:17826"/>
        <dbReference type="ChEBI" id="CHEBI:29950"/>
        <dbReference type="ChEBI" id="CHEBI:50058"/>
        <dbReference type="ChEBI" id="CHEBI:57856"/>
        <dbReference type="ChEBI" id="CHEBI:57925"/>
        <dbReference type="ChEBI" id="CHEBI:59789"/>
        <dbReference type="ChEBI" id="CHEBI:183640"/>
        <dbReference type="EC" id="2.1.1.137"/>
    </reaction>
</comment>
<proteinExistence type="inferred from homology"/>
<dbReference type="CDD" id="cd02440">
    <property type="entry name" value="AdoMet_MTases"/>
    <property type="match status" value="1"/>
</dbReference>
<evidence type="ECO:0000256" key="2">
    <source>
        <dbReference type="ARBA" id="ARBA00022691"/>
    </source>
</evidence>
<name>A0A7C3IY40_9CREN</name>
<comment type="similarity">
    <text evidence="3">Belongs to the methyltransferase superfamily. Arsenite methyltransferase family.</text>
</comment>
<dbReference type="EC" id="2.1.1.137" evidence="4"/>
<evidence type="ECO:0000256" key="7">
    <source>
        <dbReference type="ARBA" id="ARBA00047943"/>
    </source>
</evidence>
<keyword evidence="2" id="KW-0949">S-adenosyl-L-methionine</keyword>
<comment type="catalytic activity">
    <reaction evidence="8">
        <text>arsenic triglutathione + 3 [thioredoxin]-dithiol + 3 S-adenosyl-L-methionine = trimethylarsine + 3 [thioredoxin]-disulfide + 3 glutathione + 3 S-adenosyl-L-homocysteine + 3 H(+)</text>
        <dbReference type="Rhea" id="RHEA:69432"/>
        <dbReference type="Rhea" id="RHEA-COMP:10698"/>
        <dbReference type="Rhea" id="RHEA-COMP:10700"/>
        <dbReference type="ChEBI" id="CHEBI:15378"/>
        <dbReference type="ChEBI" id="CHEBI:27130"/>
        <dbReference type="ChEBI" id="CHEBI:29950"/>
        <dbReference type="ChEBI" id="CHEBI:50058"/>
        <dbReference type="ChEBI" id="CHEBI:57856"/>
        <dbReference type="ChEBI" id="CHEBI:57925"/>
        <dbReference type="ChEBI" id="CHEBI:59789"/>
        <dbReference type="ChEBI" id="CHEBI:183640"/>
        <dbReference type="EC" id="2.1.1.137"/>
    </reaction>
</comment>
<dbReference type="SUPFAM" id="SSF53335">
    <property type="entry name" value="S-adenosyl-L-methionine-dependent methyltransferases"/>
    <property type="match status" value="1"/>
</dbReference>